<evidence type="ECO:0000256" key="2">
    <source>
        <dbReference type="PROSITE-ProRule" id="PRU01161"/>
    </source>
</evidence>
<comment type="domain">
    <text evidence="3">The nitrogen atoms of the two glycine residues in the GGXR motif define the oxyanion hole, and stabilize the oxyanion that forms during the nucleophilic attack by the catalytic serine during substrate cleavage.</text>
</comment>
<name>A0A7S2T807_9CHLO</name>
<comment type="function">
    <text evidence="3">Lipolytic acyl hydrolase (LAH).</text>
</comment>
<keyword evidence="1 2" id="KW-0443">Lipid metabolism</keyword>
<evidence type="ECO:0000256" key="3">
    <source>
        <dbReference type="RuleBase" id="RU361262"/>
    </source>
</evidence>
<feature type="domain" description="PNPLA" evidence="4">
    <location>
        <begin position="58"/>
        <end position="219"/>
    </location>
</feature>
<dbReference type="GO" id="GO:0016787">
    <property type="term" value="F:hydrolase activity"/>
    <property type="evidence" value="ECO:0007669"/>
    <property type="project" value="UniProtKB-UniRule"/>
</dbReference>
<gene>
    <name evidence="5" type="ORF">CROS1312_LOCUS757</name>
</gene>
<sequence>MPSQCRWRPQGQQKVGLRHGFSSKMIMPRWVLAKSGSGSSSSIPPPSVSKPSALECDLVLSSGFLAFANHSGFLRGVEESGARVRGVMGTSAGALTGSLFCAGYTAEDILRETTKDPPWKLVRPNLCFWKGLLRLDAVVHRLRELLPATFEELQTDFACAVLDAEGNYVLVDSGPLPEAVAASAAIPFLFARVDIPGRENEGPFADGGAMERVGLLPWRAREGCDASVLALCHVNSKSFGPLSGNDDLTGVPPSLNFEVVESPKSGVTLLSLGDWEGQYERAVKRTERAVREVCREREGKAKRPAA</sequence>
<feature type="active site" description="Proton acceptor" evidence="2">
    <location>
        <position position="206"/>
    </location>
</feature>
<dbReference type="Gene3D" id="3.40.1090.10">
    <property type="entry name" value="Cytosolic phospholipase A2 catalytic domain"/>
    <property type="match status" value="2"/>
</dbReference>
<keyword evidence="2 3" id="KW-0378">Hydrolase</keyword>
<organism evidence="5">
    <name type="scientific">Chloropicon roscoffensis</name>
    <dbReference type="NCBI Taxonomy" id="1461544"/>
    <lineage>
        <taxon>Eukaryota</taxon>
        <taxon>Viridiplantae</taxon>
        <taxon>Chlorophyta</taxon>
        <taxon>Chloropicophyceae</taxon>
        <taxon>Chloropicales</taxon>
        <taxon>Chloropicaceae</taxon>
        <taxon>Chloropicon</taxon>
    </lineage>
</organism>
<feature type="short sequence motif" description="GXSXG" evidence="2">
    <location>
        <begin position="89"/>
        <end position="93"/>
    </location>
</feature>
<dbReference type="EMBL" id="HBHM01001013">
    <property type="protein sequence ID" value="CAD9721489.1"/>
    <property type="molecule type" value="Transcribed_RNA"/>
</dbReference>
<reference evidence="5" key="1">
    <citation type="submission" date="2021-01" db="EMBL/GenBank/DDBJ databases">
        <authorList>
            <person name="Corre E."/>
            <person name="Pelletier E."/>
            <person name="Niang G."/>
            <person name="Scheremetjew M."/>
            <person name="Finn R."/>
            <person name="Kale V."/>
            <person name="Holt S."/>
            <person name="Cochrane G."/>
            <person name="Meng A."/>
            <person name="Brown T."/>
            <person name="Cohen L."/>
        </authorList>
    </citation>
    <scope>NUCLEOTIDE SEQUENCE</scope>
    <source>
        <strain evidence="5">RCC2335</strain>
    </source>
</reference>
<comment type="similarity">
    <text evidence="3">Belongs to the patatin family.</text>
</comment>
<evidence type="ECO:0000259" key="4">
    <source>
        <dbReference type="PROSITE" id="PS51635"/>
    </source>
</evidence>
<protein>
    <recommendedName>
        <fullName evidence="3">Patatin</fullName>
        <ecNumber evidence="3">3.1.1.-</ecNumber>
    </recommendedName>
</protein>
<comment type="caution">
    <text evidence="2">Lacks conserved residue(s) required for the propagation of feature annotation.</text>
</comment>
<accession>A0A7S2T807</accession>
<evidence type="ECO:0000256" key="1">
    <source>
        <dbReference type="ARBA" id="ARBA00023098"/>
    </source>
</evidence>
<keyword evidence="2 3" id="KW-0442">Lipid degradation</keyword>
<feature type="active site" description="Nucleophile" evidence="2">
    <location>
        <position position="91"/>
    </location>
</feature>
<evidence type="ECO:0000313" key="5">
    <source>
        <dbReference type="EMBL" id="CAD9721489.1"/>
    </source>
</evidence>
<dbReference type="GO" id="GO:0016042">
    <property type="term" value="P:lipid catabolic process"/>
    <property type="evidence" value="ECO:0007669"/>
    <property type="project" value="UniProtKB-UniRule"/>
</dbReference>
<dbReference type="SUPFAM" id="SSF52151">
    <property type="entry name" value="FabD/lysophospholipase-like"/>
    <property type="match status" value="1"/>
</dbReference>
<dbReference type="PROSITE" id="PS51635">
    <property type="entry name" value="PNPLA"/>
    <property type="match status" value="1"/>
</dbReference>
<dbReference type="AlphaFoldDB" id="A0A7S2T807"/>
<dbReference type="InterPro" id="IPR002641">
    <property type="entry name" value="PNPLA_dom"/>
</dbReference>
<feature type="short sequence motif" description="DGA/G" evidence="2">
    <location>
        <begin position="206"/>
        <end position="208"/>
    </location>
</feature>
<dbReference type="Pfam" id="PF01734">
    <property type="entry name" value="Patatin"/>
    <property type="match status" value="1"/>
</dbReference>
<proteinExistence type="inferred from homology"/>
<dbReference type="InterPro" id="IPR016035">
    <property type="entry name" value="Acyl_Trfase/lysoPLipase"/>
</dbReference>
<dbReference type="EC" id="3.1.1.-" evidence="3"/>